<keyword evidence="2" id="KW-1185">Reference proteome</keyword>
<organism evidence="1 2">
    <name type="scientific">Taxus chinensis</name>
    <name type="common">Chinese yew</name>
    <name type="synonym">Taxus wallichiana var. chinensis</name>
    <dbReference type="NCBI Taxonomy" id="29808"/>
    <lineage>
        <taxon>Eukaryota</taxon>
        <taxon>Viridiplantae</taxon>
        <taxon>Streptophyta</taxon>
        <taxon>Embryophyta</taxon>
        <taxon>Tracheophyta</taxon>
        <taxon>Spermatophyta</taxon>
        <taxon>Pinopsida</taxon>
        <taxon>Pinidae</taxon>
        <taxon>Conifers II</taxon>
        <taxon>Cupressales</taxon>
        <taxon>Taxaceae</taxon>
        <taxon>Taxus</taxon>
    </lineage>
</organism>
<reference evidence="1 2" key="1">
    <citation type="journal article" date="2021" name="Nat. Plants">
        <title>The Taxus genome provides insights into paclitaxel biosynthesis.</title>
        <authorList>
            <person name="Xiong X."/>
            <person name="Gou J."/>
            <person name="Liao Q."/>
            <person name="Li Y."/>
            <person name="Zhou Q."/>
            <person name="Bi G."/>
            <person name="Li C."/>
            <person name="Du R."/>
            <person name="Wang X."/>
            <person name="Sun T."/>
            <person name="Guo L."/>
            <person name="Liang H."/>
            <person name="Lu P."/>
            <person name="Wu Y."/>
            <person name="Zhang Z."/>
            <person name="Ro D.K."/>
            <person name="Shang Y."/>
            <person name="Huang S."/>
            <person name="Yan J."/>
        </authorList>
    </citation>
    <scope>NUCLEOTIDE SEQUENCE [LARGE SCALE GENOMIC DNA]</scope>
    <source>
        <strain evidence="1">Ta-2019</strain>
    </source>
</reference>
<feature type="non-terminal residue" evidence="1">
    <location>
        <position position="1"/>
    </location>
</feature>
<protein>
    <submittedName>
        <fullName evidence="1">Uncharacterized protein</fullName>
    </submittedName>
</protein>
<comment type="caution">
    <text evidence="1">The sequence shown here is derived from an EMBL/GenBank/DDBJ whole genome shotgun (WGS) entry which is preliminary data.</text>
</comment>
<gene>
    <name evidence="1" type="ORF">KI387_009329</name>
</gene>
<dbReference type="EMBL" id="JAHRHJ020000008">
    <property type="protein sequence ID" value="KAH9304925.1"/>
    <property type="molecule type" value="Genomic_DNA"/>
</dbReference>
<name>A0AA38CRB7_TAXCH</name>
<dbReference type="Proteomes" id="UP000824469">
    <property type="component" value="Unassembled WGS sequence"/>
</dbReference>
<sequence length="52" mass="5991">DEQVWIHRFIRGLNLDIGGAVWIHCPQTLAEAVEKAYIAEETRGKTQQARDR</sequence>
<evidence type="ECO:0000313" key="2">
    <source>
        <dbReference type="Proteomes" id="UP000824469"/>
    </source>
</evidence>
<feature type="non-terminal residue" evidence="1">
    <location>
        <position position="52"/>
    </location>
</feature>
<dbReference type="AlphaFoldDB" id="A0AA38CRB7"/>
<accession>A0AA38CRB7</accession>
<proteinExistence type="predicted"/>
<evidence type="ECO:0000313" key="1">
    <source>
        <dbReference type="EMBL" id="KAH9304925.1"/>
    </source>
</evidence>